<dbReference type="Gene3D" id="2.40.70.10">
    <property type="entry name" value="Acid Proteases"/>
    <property type="match status" value="1"/>
</dbReference>
<evidence type="ECO:0000256" key="1">
    <source>
        <dbReference type="SAM" id="MobiDB-lite"/>
    </source>
</evidence>
<evidence type="ECO:0000313" key="4">
    <source>
        <dbReference type="Proteomes" id="UP001151760"/>
    </source>
</evidence>
<dbReference type="Pfam" id="PF03732">
    <property type="entry name" value="Retrotrans_gag"/>
    <property type="match status" value="1"/>
</dbReference>
<organism evidence="3 4">
    <name type="scientific">Tanacetum coccineum</name>
    <dbReference type="NCBI Taxonomy" id="301880"/>
    <lineage>
        <taxon>Eukaryota</taxon>
        <taxon>Viridiplantae</taxon>
        <taxon>Streptophyta</taxon>
        <taxon>Embryophyta</taxon>
        <taxon>Tracheophyta</taxon>
        <taxon>Spermatophyta</taxon>
        <taxon>Magnoliopsida</taxon>
        <taxon>eudicotyledons</taxon>
        <taxon>Gunneridae</taxon>
        <taxon>Pentapetalae</taxon>
        <taxon>asterids</taxon>
        <taxon>campanulids</taxon>
        <taxon>Asterales</taxon>
        <taxon>Asteraceae</taxon>
        <taxon>Asteroideae</taxon>
        <taxon>Anthemideae</taxon>
        <taxon>Anthemidinae</taxon>
        <taxon>Tanacetum</taxon>
    </lineage>
</organism>
<feature type="compositionally biased region" description="Polar residues" evidence="1">
    <location>
        <begin position="100"/>
        <end position="118"/>
    </location>
</feature>
<feature type="region of interest" description="Disordered" evidence="1">
    <location>
        <begin position="263"/>
        <end position="307"/>
    </location>
</feature>
<accession>A0ABQ4WPH0</accession>
<dbReference type="SUPFAM" id="SSF50630">
    <property type="entry name" value="Acid proteases"/>
    <property type="match status" value="1"/>
</dbReference>
<evidence type="ECO:0000313" key="3">
    <source>
        <dbReference type="EMBL" id="GJS54526.1"/>
    </source>
</evidence>
<reference evidence="3" key="1">
    <citation type="journal article" date="2022" name="Int. J. Mol. Sci.">
        <title>Draft Genome of Tanacetum Coccineum: Genomic Comparison of Closely Related Tanacetum-Family Plants.</title>
        <authorList>
            <person name="Yamashiro T."/>
            <person name="Shiraishi A."/>
            <person name="Nakayama K."/>
            <person name="Satake H."/>
        </authorList>
    </citation>
    <scope>NUCLEOTIDE SEQUENCE</scope>
</reference>
<comment type="caution">
    <text evidence="3">The sequence shown here is derived from an EMBL/GenBank/DDBJ whole genome shotgun (WGS) entry which is preliminary data.</text>
</comment>
<feature type="compositionally biased region" description="Low complexity" evidence="1">
    <location>
        <begin position="271"/>
        <end position="296"/>
    </location>
</feature>
<dbReference type="InterPro" id="IPR005162">
    <property type="entry name" value="Retrotrans_gag_dom"/>
</dbReference>
<dbReference type="PANTHER" id="PTHR15503:SF22">
    <property type="entry name" value="TRANSPOSON TY3-I GAG POLYPROTEIN"/>
    <property type="match status" value="1"/>
</dbReference>
<dbReference type="EMBL" id="BQNB010008804">
    <property type="protein sequence ID" value="GJS54526.1"/>
    <property type="molecule type" value="Genomic_DNA"/>
</dbReference>
<feature type="region of interest" description="Disordered" evidence="1">
    <location>
        <begin position="90"/>
        <end position="118"/>
    </location>
</feature>
<dbReference type="PROSITE" id="PS00141">
    <property type="entry name" value="ASP_PROTEASE"/>
    <property type="match status" value="1"/>
</dbReference>
<dbReference type="InterPro" id="IPR001969">
    <property type="entry name" value="Aspartic_peptidase_AS"/>
</dbReference>
<dbReference type="CDD" id="cd00303">
    <property type="entry name" value="retropepsin_like"/>
    <property type="match status" value="1"/>
</dbReference>
<gene>
    <name evidence="3" type="ORF">Tco_0627888</name>
</gene>
<protein>
    <submittedName>
        <fullName evidence="3">Ty3-gypsy retrotransposon protein</fullName>
    </submittedName>
</protein>
<feature type="domain" description="Retrotransposon gag" evidence="2">
    <location>
        <begin position="137"/>
        <end position="225"/>
    </location>
</feature>
<proteinExistence type="predicted"/>
<dbReference type="Proteomes" id="UP001151760">
    <property type="component" value="Unassembled WGS sequence"/>
</dbReference>
<dbReference type="InterPro" id="IPR021109">
    <property type="entry name" value="Peptidase_aspartic_dom_sf"/>
</dbReference>
<evidence type="ECO:0000259" key="2">
    <source>
        <dbReference type="Pfam" id="PF03732"/>
    </source>
</evidence>
<reference evidence="3" key="2">
    <citation type="submission" date="2022-01" db="EMBL/GenBank/DDBJ databases">
        <authorList>
            <person name="Yamashiro T."/>
            <person name="Shiraishi A."/>
            <person name="Satake H."/>
            <person name="Nakayama K."/>
        </authorList>
    </citation>
    <scope>NUCLEOTIDE SEQUENCE</scope>
</reference>
<feature type="region of interest" description="Disordered" evidence="1">
    <location>
        <begin position="54"/>
        <end position="77"/>
    </location>
</feature>
<dbReference type="PANTHER" id="PTHR15503">
    <property type="entry name" value="LDOC1 RELATED"/>
    <property type="match status" value="1"/>
</dbReference>
<keyword evidence="4" id="KW-1185">Reference proteome</keyword>
<name>A0ABQ4WPH0_9ASTR</name>
<sequence length="575" mass="63656">MPPNRNYSRDVLEKVAALVDQLATVVDAFCSSTAGFEAISQKLTVQTTITRTESNYNTPHPITKDTRIKPPKLTISTLDGSKSLTEVTFHDQPIPKGYPFSTNRNTSGPTNQPSSMDSPSDQYFTFYNIEPPRRLAMISFHLSGDALSWYKYLYNNRLLTTWESFTRDLETRFGPSSYDNHQAALFKLRQTTTVSAYQTEFERLSNCVIGLPPEALLNCFISGLRLDIQQELAILRPYTITQAIGLAKLIEDKTNEQKFRPRYTNQNQNRTTPLSLTPTPILSSTPSASTTTKPPLITTPPKQPQTLPYNRLSADALQQRRAAGLCFRCPERYHPGHKCNPPQFLIIVDNDDTLETPTPILPENEGTTSNHLMFADNDPNKTITAPQYLSLSPAAFLGLASPKALRITAYIMGHPVTVLVDSGSTHNIIQPHIASFLNLSITPIPSFPVMVGNGNHIHCDGLCQTVVLNLQNTSFTIPFFVLPIEGANVVLGMSWLGSLGPILADFSVPKISFQSNGSTITLMGEPLSTPASPSTIQHLMQKEAIASMHTLIFQYETSSTSSRSPYTTETQRTTR</sequence>
<dbReference type="InterPro" id="IPR032567">
    <property type="entry name" value="RTL1-rel"/>
</dbReference>
<dbReference type="Pfam" id="PF08284">
    <property type="entry name" value="RVP_2"/>
    <property type="match status" value="1"/>
</dbReference>